<feature type="domain" description="C-type lectin" evidence="3">
    <location>
        <begin position="123"/>
        <end position="237"/>
    </location>
</feature>
<dbReference type="PROSITE" id="PS50041">
    <property type="entry name" value="C_TYPE_LECTIN_2"/>
    <property type="match status" value="1"/>
</dbReference>
<dbReference type="InterPro" id="IPR050111">
    <property type="entry name" value="C-type_lectin/snaclec_domain"/>
</dbReference>
<dbReference type="InterPro" id="IPR001304">
    <property type="entry name" value="C-type_lectin-like"/>
</dbReference>
<keyword evidence="4" id="KW-1185">Reference proteome</keyword>
<accession>A0A6J0B7A4</accession>
<feature type="signal peptide" evidence="2">
    <location>
        <begin position="1"/>
        <end position="19"/>
    </location>
</feature>
<dbReference type="Proteomes" id="UP000829291">
    <property type="component" value="Chromosome 1"/>
</dbReference>
<sequence>MSAVLSLIVFGQVYILGPASNIRPIVIESDYSTAIPAIDRTLNEQKPSQGNTNTMLIPEIDRRIEEIPSESDAKRSYNTPIFNSGLRSDALPALPALPNFTYIPNISLTKRNDYTYTPGIGAHKVHTEASSWSTAWTKCRNERAHLAVVNSRAESELIVSLLRKAGPTRGGNSPNHAHVGFHDLYAYGQWVTIDGQSLFGAGFSEWQEGEPSYRDDGHEHCGSIHISDGKLNNQNCNFHLSSFVCELP</sequence>
<evidence type="ECO:0000313" key="4">
    <source>
        <dbReference type="Proteomes" id="UP000829291"/>
    </source>
</evidence>
<evidence type="ECO:0000256" key="2">
    <source>
        <dbReference type="SAM" id="SignalP"/>
    </source>
</evidence>
<evidence type="ECO:0000259" key="3">
    <source>
        <dbReference type="PROSITE" id="PS50041"/>
    </source>
</evidence>
<dbReference type="RefSeq" id="XP_015510041.1">
    <property type="nucleotide sequence ID" value="XM_015654555.2"/>
</dbReference>
<dbReference type="CDD" id="cd00037">
    <property type="entry name" value="CLECT"/>
    <property type="match status" value="1"/>
</dbReference>
<evidence type="ECO:0000313" key="5">
    <source>
        <dbReference type="RefSeq" id="XP_015510041.1"/>
    </source>
</evidence>
<dbReference type="PROSITE" id="PS00615">
    <property type="entry name" value="C_TYPE_LECTIN_1"/>
    <property type="match status" value="1"/>
</dbReference>
<keyword evidence="1" id="KW-1015">Disulfide bond</keyword>
<dbReference type="OrthoDB" id="7357196at2759"/>
<dbReference type="GeneID" id="107217169"/>
<dbReference type="SUPFAM" id="SSF56436">
    <property type="entry name" value="C-type lectin-like"/>
    <property type="match status" value="1"/>
</dbReference>
<protein>
    <submittedName>
        <fullName evidence="5">Hemolymph lipopolysaccharide-binding protein isoform X1</fullName>
    </submittedName>
</protein>
<dbReference type="FunCoup" id="A0A6J0B7A4">
    <property type="interactions" value="18"/>
</dbReference>
<proteinExistence type="predicted"/>
<organism evidence="5">
    <name type="scientific">Neodiprion lecontei</name>
    <name type="common">Redheaded pine sawfly</name>
    <dbReference type="NCBI Taxonomy" id="441921"/>
    <lineage>
        <taxon>Eukaryota</taxon>
        <taxon>Metazoa</taxon>
        <taxon>Ecdysozoa</taxon>
        <taxon>Arthropoda</taxon>
        <taxon>Hexapoda</taxon>
        <taxon>Insecta</taxon>
        <taxon>Pterygota</taxon>
        <taxon>Neoptera</taxon>
        <taxon>Endopterygota</taxon>
        <taxon>Hymenoptera</taxon>
        <taxon>Tenthredinoidea</taxon>
        <taxon>Diprionidae</taxon>
        <taxon>Diprioninae</taxon>
        <taxon>Neodiprion</taxon>
    </lineage>
</organism>
<dbReference type="InterPro" id="IPR016186">
    <property type="entry name" value="C-type_lectin-like/link_sf"/>
</dbReference>
<gene>
    <name evidence="5" type="primary">LOC107217169</name>
</gene>
<dbReference type="KEGG" id="nlo:107217169"/>
<evidence type="ECO:0000256" key="1">
    <source>
        <dbReference type="ARBA" id="ARBA00023157"/>
    </source>
</evidence>
<feature type="chain" id="PRO_5027087350" evidence="2">
    <location>
        <begin position="20"/>
        <end position="248"/>
    </location>
</feature>
<dbReference type="Pfam" id="PF00059">
    <property type="entry name" value="Lectin_C"/>
    <property type="match status" value="1"/>
</dbReference>
<dbReference type="InterPro" id="IPR016187">
    <property type="entry name" value="CTDL_fold"/>
</dbReference>
<dbReference type="InParanoid" id="A0A6J0B7A4"/>
<dbReference type="PANTHER" id="PTHR22803">
    <property type="entry name" value="MANNOSE, PHOSPHOLIPASE, LECTIN RECEPTOR RELATED"/>
    <property type="match status" value="1"/>
</dbReference>
<name>A0A6J0B7A4_NEOLC</name>
<reference evidence="5" key="1">
    <citation type="submission" date="2025-08" db="UniProtKB">
        <authorList>
            <consortium name="RefSeq"/>
        </authorList>
    </citation>
    <scope>IDENTIFICATION</scope>
    <source>
        <tissue evidence="5">Thorax and Abdomen</tissue>
    </source>
</reference>
<dbReference type="InterPro" id="IPR018378">
    <property type="entry name" value="C-type_lectin_CS"/>
</dbReference>
<dbReference type="SMART" id="SM00034">
    <property type="entry name" value="CLECT"/>
    <property type="match status" value="1"/>
</dbReference>
<keyword evidence="2" id="KW-0732">Signal</keyword>
<dbReference type="Gene3D" id="3.10.100.10">
    <property type="entry name" value="Mannose-Binding Protein A, subunit A"/>
    <property type="match status" value="1"/>
</dbReference>
<dbReference type="AlphaFoldDB" id="A0A6J0B7A4"/>